<dbReference type="Proteomes" id="UP000494206">
    <property type="component" value="Unassembled WGS sequence"/>
</dbReference>
<feature type="region of interest" description="Disordered" evidence="11">
    <location>
        <begin position="249"/>
        <end position="340"/>
    </location>
</feature>
<feature type="compositionally biased region" description="Basic residues" evidence="11">
    <location>
        <begin position="435"/>
        <end position="452"/>
    </location>
</feature>
<feature type="compositionally biased region" description="Polar residues" evidence="11">
    <location>
        <begin position="470"/>
        <end position="480"/>
    </location>
</feature>
<sequence length="696" mass="78821">MNATLADTSWNSPYSIPTQMFVWFVIILLSLETIIGNAMVIVAYRIERNISKQVSNRYIVSLAISDLIIGIEGFPFFTVYVLNGERWPLGWVACETWLFLDYTLCLVSILTVLLITADRYLSVCHTAKYLKWQSPTKTQLLILLSWLIPSIIFGIMIYGWQAMTGQSNSMSGAECSAPFLSNPYVNMGMYVAYYWTTLVAMLILYKGIHQAAKNLEKKAKAKERRHIALILSQRLGTQVGVSLMLQSKAEKEKNEEAQNESNNQAGDINQRRFGFAEPESSNYRTETKNSLTAEGSGNTDSEQNLGVIEEEKSGFYSRRESNESYYPGPHPTADNSRRCSEMERVSLLNHNQEDGTVTRPIKSYGRLSLKSRYSASDSITTTHEEEGNIEKADSLRKLFADDELTSVLNFKEEAKQKTAPDSNNDSDSTSVILQRTKKFKKNKRQRCSRRSTRSASQRIPKLRHADEAEPSTSGALITTEDNADNVQVRRTERWVVSMKRRIAQALTRRRSTREEETSNSDDSSSEVETNQPNRQTSLKIPQLTVNEEKEENPAPAAEEAKPQKTETFLSAAGVSRKISTISTAITREKVISSIFAPIAVFNRGRKQTKAEKRAHKAFRTITFIVGLFAILWSPYYIMATVYGFCKGQCIPSFLYTLSYYMCYLNSSGNPFAYALANRQFRSAFMRMFRGNFNKIA</sequence>
<evidence type="ECO:0000256" key="9">
    <source>
        <dbReference type="ARBA" id="ARBA00023224"/>
    </source>
</evidence>
<dbReference type="PANTHER" id="PTHR24247">
    <property type="entry name" value="5-HYDROXYTRYPTAMINE RECEPTOR"/>
    <property type="match status" value="1"/>
</dbReference>
<feature type="transmembrane region" description="Helical" evidence="12">
    <location>
        <begin position="20"/>
        <end position="46"/>
    </location>
</feature>
<feature type="transmembrane region" description="Helical" evidence="12">
    <location>
        <begin position="97"/>
        <end position="117"/>
    </location>
</feature>
<evidence type="ECO:0000256" key="10">
    <source>
        <dbReference type="RuleBase" id="RU000688"/>
    </source>
</evidence>
<dbReference type="OrthoDB" id="10071887at2759"/>
<gene>
    <name evidence="14" type="ORF">CBOVIS_LOCUS3137</name>
</gene>
<name>A0A8S1EKG0_9PELO</name>
<feature type="compositionally biased region" description="Polar residues" evidence="11">
    <location>
        <begin position="419"/>
        <end position="433"/>
    </location>
</feature>
<dbReference type="FunFam" id="1.20.1070.10:FF:000365">
    <property type="entry name" value="Muscarinic acetylcholine receptor gar-2"/>
    <property type="match status" value="1"/>
</dbReference>
<dbReference type="PRINTS" id="PR00237">
    <property type="entry name" value="GPCRRHODOPSN"/>
</dbReference>
<evidence type="ECO:0000256" key="3">
    <source>
        <dbReference type="ARBA" id="ARBA00022692"/>
    </source>
</evidence>
<keyword evidence="8 10" id="KW-0675">Receptor</keyword>
<feature type="domain" description="G-protein coupled receptors family 1 profile" evidence="13">
    <location>
        <begin position="36"/>
        <end position="673"/>
    </location>
</feature>
<keyword evidence="5 10" id="KW-0297">G-protein coupled receptor</keyword>
<keyword evidence="9 10" id="KW-0807">Transducer</keyword>
<dbReference type="Pfam" id="PF00001">
    <property type="entry name" value="7tm_1"/>
    <property type="match status" value="2"/>
</dbReference>
<dbReference type="InterPro" id="IPR017452">
    <property type="entry name" value="GPCR_Rhodpsn_7TM"/>
</dbReference>
<dbReference type="GO" id="GO:0016907">
    <property type="term" value="F:G protein-coupled acetylcholine receptor activity"/>
    <property type="evidence" value="ECO:0007669"/>
    <property type="project" value="InterPro"/>
</dbReference>
<feature type="transmembrane region" description="Helical" evidence="12">
    <location>
        <begin position="58"/>
        <end position="77"/>
    </location>
</feature>
<protein>
    <recommendedName>
        <fullName evidence="13">G-protein coupled receptors family 1 profile domain-containing protein</fullName>
    </recommendedName>
</protein>
<reference evidence="14 15" key="1">
    <citation type="submission" date="2020-04" db="EMBL/GenBank/DDBJ databases">
        <authorList>
            <person name="Laetsch R D."/>
            <person name="Stevens L."/>
            <person name="Kumar S."/>
            <person name="Blaxter L. M."/>
        </authorList>
    </citation>
    <scope>NUCLEOTIDE SEQUENCE [LARGE SCALE GENOMIC DNA]</scope>
</reference>
<evidence type="ECO:0000256" key="6">
    <source>
        <dbReference type="ARBA" id="ARBA00023136"/>
    </source>
</evidence>
<feature type="transmembrane region" description="Helical" evidence="12">
    <location>
        <begin position="657"/>
        <end position="676"/>
    </location>
</feature>
<dbReference type="PROSITE" id="PS50262">
    <property type="entry name" value="G_PROTEIN_RECEP_F1_2"/>
    <property type="match status" value="1"/>
</dbReference>
<dbReference type="CDD" id="cd15302">
    <property type="entry name" value="7tmA_mAChR_GAR-2-like"/>
    <property type="match status" value="1"/>
</dbReference>
<proteinExistence type="inferred from homology"/>
<evidence type="ECO:0000256" key="4">
    <source>
        <dbReference type="ARBA" id="ARBA00022989"/>
    </source>
</evidence>
<keyword evidence="2" id="KW-1003">Cell membrane</keyword>
<dbReference type="GO" id="GO:0045202">
    <property type="term" value="C:synapse"/>
    <property type="evidence" value="ECO:0007669"/>
    <property type="project" value="TreeGrafter"/>
</dbReference>
<evidence type="ECO:0000256" key="2">
    <source>
        <dbReference type="ARBA" id="ARBA00022475"/>
    </source>
</evidence>
<keyword evidence="7" id="KW-1015">Disulfide bond</keyword>
<dbReference type="Gene3D" id="1.20.1070.10">
    <property type="entry name" value="Rhodopsin 7-helix transmembrane proteins"/>
    <property type="match status" value="2"/>
</dbReference>
<dbReference type="GO" id="GO:0005886">
    <property type="term" value="C:plasma membrane"/>
    <property type="evidence" value="ECO:0007669"/>
    <property type="project" value="UniProtKB-SubCell"/>
</dbReference>
<evidence type="ECO:0000259" key="13">
    <source>
        <dbReference type="PROSITE" id="PS50262"/>
    </source>
</evidence>
<feature type="compositionally biased region" description="Polar residues" evidence="11">
    <location>
        <begin position="531"/>
        <end position="545"/>
    </location>
</feature>
<comment type="similarity">
    <text evidence="10">Belongs to the G-protein coupled receptor 1 family.</text>
</comment>
<dbReference type="SUPFAM" id="SSF81321">
    <property type="entry name" value="Family A G protein-coupled receptor-like"/>
    <property type="match status" value="1"/>
</dbReference>
<comment type="caution">
    <text evidence="14">The sequence shown here is derived from an EMBL/GenBank/DDBJ whole genome shotgun (WGS) entry which is preliminary data.</text>
</comment>
<dbReference type="PROSITE" id="PS00237">
    <property type="entry name" value="G_PROTEIN_RECEP_F1_1"/>
    <property type="match status" value="1"/>
</dbReference>
<accession>A0A8S1EKG0</accession>
<dbReference type="GO" id="GO:0007187">
    <property type="term" value="P:G protein-coupled receptor signaling pathway, coupled to cyclic nucleotide second messenger"/>
    <property type="evidence" value="ECO:0007669"/>
    <property type="project" value="TreeGrafter"/>
</dbReference>
<evidence type="ECO:0000313" key="15">
    <source>
        <dbReference type="Proteomes" id="UP000494206"/>
    </source>
</evidence>
<dbReference type="GO" id="GO:0007197">
    <property type="term" value="P:adenylate cyclase-inhibiting G protein-coupled acetylcholine receptor signaling pathway"/>
    <property type="evidence" value="ECO:0007669"/>
    <property type="project" value="TreeGrafter"/>
</dbReference>
<organism evidence="14 15">
    <name type="scientific">Caenorhabditis bovis</name>
    <dbReference type="NCBI Taxonomy" id="2654633"/>
    <lineage>
        <taxon>Eukaryota</taxon>
        <taxon>Metazoa</taxon>
        <taxon>Ecdysozoa</taxon>
        <taxon>Nematoda</taxon>
        <taxon>Chromadorea</taxon>
        <taxon>Rhabditida</taxon>
        <taxon>Rhabditina</taxon>
        <taxon>Rhabditomorpha</taxon>
        <taxon>Rhabditoidea</taxon>
        <taxon>Rhabditidae</taxon>
        <taxon>Peloderinae</taxon>
        <taxon>Caenorhabditis</taxon>
    </lineage>
</organism>
<feature type="compositionally biased region" description="Basic and acidic residues" evidence="11">
    <location>
        <begin position="309"/>
        <end position="322"/>
    </location>
</feature>
<dbReference type="GO" id="GO:0030425">
    <property type="term" value="C:dendrite"/>
    <property type="evidence" value="ECO:0007669"/>
    <property type="project" value="TreeGrafter"/>
</dbReference>
<keyword evidence="6 12" id="KW-0472">Membrane</keyword>
<evidence type="ECO:0000256" key="7">
    <source>
        <dbReference type="ARBA" id="ARBA00023157"/>
    </source>
</evidence>
<evidence type="ECO:0000256" key="5">
    <source>
        <dbReference type="ARBA" id="ARBA00023040"/>
    </source>
</evidence>
<evidence type="ECO:0000256" key="8">
    <source>
        <dbReference type="ARBA" id="ARBA00023170"/>
    </source>
</evidence>
<dbReference type="InterPro" id="IPR000276">
    <property type="entry name" value="GPCR_Rhodpsn"/>
</dbReference>
<feature type="region of interest" description="Disordered" evidence="11">
    <location>
        <begin position="411"/>
        <end position="484"/>
    </location>
</feature>
<dbReference type="AlphaFoldDB" id="A0A8S1EKG0"/>
<feature type="region of interest" description="Disordered" evidence="11">
    <location>
        <begin position="506"/>
        <end position="565"/>
    </location>
</feature>
<keyword evidence="3 10" id="KW-0812">Transmembrane</keyword>
<dbReference type="GO" id="GO:0004993">
    <property type="term" value="F:G protein-coupled serotonin receptor activity"/>
    <property type="evidence" value="ECO:0007669"/>
    <property type="project" value="TreeGrafter"/>
</dbReference>
<feature type="transmembrane region" description="Helical" evidence="12">
    <location>
        <begin position="138"/>
        <end position="160"/>
    </location>
</feature>
<feature type="compositionally biased region" description="Polar residues" evidence="11">
    <location>
        <begin position="279"/>
        <end position="304"/>
    </location>
</feature>
<dbReference type="EMBL" id="CADEPM010000002">
    <property type="protein sequence ID" value="CAB3400134.1"/>
    <property type="molecule type" value="Genomic_DNA"/>
</dbReference>
<feature type="transmembrane region" description="Helical" evidence="12">
    <location>
        <begin position="190"/>
        <end position="208"/>
    </location>
</feature>
<evidence type="ECO:0000313" key="14">
    <source>
        <dbReference type="EMBL" id="CAB3400134.1"/>
    </source>
</evidence>
<keyword evidence="15" id="KW-1185">Reference proteome</keyword>
<dbReference type="PRINTS" id="PR00243">
    <property type="entry name" value="MUSCARINICR"/>
</dbReference>
<dbReference type="InterPro" id="IPR000995">
    <property type="entry name" value="Musac_Ach_rcpt"/>
</dbReference>
<dbReference type="PANTHER" id="PTHR24247:SF184">
    <property type="entry name" value="MUSCARINIC ACETYLCHOLINE RECEPTOR GAR-1-RELATED"/>
    <property type="match status" value="1"/>
</dbReference>
<feature type="transmembrane region" description="Helical" evidence="12">
    <location>
        <begin position="617"/>
        <end position="637"/>
    </location>
</feature>
<evidence type="ECO:0000256" key="12">
    <source>
        <dbReference type="SAM" id="Phobius"/>
    </source>
</evidence>
<evidence type="ECO:0000256" key="11">
    <source>
        <dbReference type="SAM" id="MobiDB-lite"/>
    </source>
</evidence>
<comment type="subcellular location">
    <subcellularLocation>
        <location evidence="1">Cell membrane</location>
        <topology evidence="1">Multi-pass membrane protein</topology>
    </subcellularLocation>
</comment>
<keyword evidence="4 12" id="KW-1133">Transmembrane helix</keyword>
<evidence type="ECO:0000256" key="1">
    <source>
        <dbReference type="ARBA" id="ARBA00004651"/>
    </source>
</evidence>